<feature type="domain" description="Myb-like" evidence="11">
    <location>
        <begin position="236"/>
        <end position="286"/>
    </location>
</feature>
<dbReference type="InterPro" id="IPR015395">
    <property type="entry name" value="C-myb_C"/>
</dbReference>
<dbReference type="PANTHER" id="PTHR45614">
    <property type="entry name" value="MYB PROTEIN-RELATED"/>
    <property type="match status" value="1"/>
</dbReference>
<dbReference type="PANTHER" id="PTHR45614:SF5">
    <property type="entry name" value="TRANSCRIPTIONAL ACTIVATOR MYB"/>
    <property type="match status" value="1"/>
</dbReference>
<keyword evidence="6" id="KW-0804">Transcription</keyword>
<evidence type="ECO:0000313" key="14">
    <source>
        <dbReference type="Proteomes" id="UP000824782"/>
    </source>
</evidence>
<feature type="domain" description="HTH myb-type" evidence="12">
    <location>
        <begin position="240"/>
        <end position="290"/>
    </location>
</feature>
<evidence type="ECO:0000256" key="6">
    <source>
        <dbReference type="ARBA" id="ARBA00023163"/>
    </source>
</evidence>
<dbReference type="Pfam" id="PF07988">
    <property type="entry name" value="LMSTEN"/>
    <property type="match status" value="1"/>
</dbReference>
<dbReference type="Pfam" id="PF09316">
    <property type="entry name" value="Cmyb_C"/>
    <property type="match status" value="1"/>
</dbReference>
<dbReference type="Proteomes" id="UP000824782">
    <property type="component" value="Unassembled WGS sequence"/>
</dbReference>
<dbReference type="Gene3D" id="1.10.10.60">
    <property type="entry name" value="Homeodomain-like"/>
    <property type="match status" value="3"/>
</dbReference>
<dbReference type="Pfam" id="PF00249">
    <property type="entry name" value="Myb_DNA-binding"/>
    <property type="match status" value="3"/>
</dbReference>
<evidence type="ECO:0000256" key="4">
    <source>
        <dbReference type="ARBA" id="ARBA00023125"/>
    </source>
</evidence>
<dbReference type="InterPro" id="IPR009057">
    <property type="entry name" value="Homeodomain-like_sf"/>
</dbReference>
<dbReference type="FunFam" id="1.10.10.60:FF:000016">
    <property type="entry name" value="Transcriptional activator Myb isoform A"/>
    <property type="match status" value="1"/>
</dbReference>
<evidence type="ECO:0000256" key="3">
    <source>
        <dbReference type="ARBA" id="ARBA00023015"/>
    </source>
</evidence>
<proteinExistence type="predicted"/>
<keyword evidence="10" id="KW-0732">Signal</keyword>
<dbReference type="CDD" id="cd00167">
    <property type="entry name" value="SANT"/>
    <property type="match status" value="3"/>
</dbReference>
<dbReference type="InterPro" id="IPR012642">
    <property type="entry name" value="Tscrpt_reg_Wos2-domain"/>
</dbReference>
<organism evidence="13 14">
    <name type="scientific">Engystomops pustulosus</name>
    <name type="common">Tungara frog</name>
    <name type="synonym">Physalaemus pustulosus</name>
    <dbReference type="NCBI Taxonomy" id="76066"/>
    <lineage>
        <taxon>Eukaryota</taxon>
        <taxon>Metazoa</taxon>
        <taxon>Chordata</taxon>
        <taxon>Craniata</taxon>
        <taxon>Vertebrata</taxon>
        <taxon>Euteleostomi</taxon>
        <taxon>Amphibia</taxon>
        <taxon>Batrachia</taxon>
        <taxon>Anura</taxon>
        <taxon>Neobatrachia</taxon>
        <taxon>Hyloidea</taxon>
        <taxon>Leptodactylidae</taxon>
        <taxon>Leiuperinae</taxon>
        <taxon>Engystomops</taxon>
    </lineage>
</organism>
<dbReference type="GO" id="GO:0005634">
    <property type="term" value="C:nucleus"/>
    <property type="evidence" value="ECO:0007669"/>
    <property type="project" value="UniProtKB-SubCell"/>
</dbReference>
<evidence type="ECO:0000256" key="8">
    <source>
        <dbReference type="ARBA" id="ARBA00093768"/>
    </source>
</evidence>
<dbReference type="InterPro" id="IPR017930">
    <property type="entry name" value="Myb_dom"/>
</dbReference>
<dbReference type="PROSITE" id="PS51294">
    <property type="entry name" value="HTH_MYB"/>
    <property type="match status" value="3"/>
</dbReference>
<protein>
    <recommendedName>
        <fullName evidence="9">Transcriptional activator Myb</fullName>
    </recommendedName>
</protein>
<feature type="chain" id="PRO_5043922097" description="Transcriptional activator Myb" evidence="10">
    <location>
        <begin position="20"/>
        <end position="663"/>
    </location>
</feature>
<dbReference type="InterPro" id="IPR050560">
    <property type="entry name" value="MYB_TF"/>
</dbReference>
<comment type="subcellular location">
    <subcellularLocation>
        <location evidence="1">Nucleus</location>
    </subcellularLocation>
</comment>
<evidence type="ECO:0000256" key="10">
    <source>
        <dbReference type="SAM" id="SignalP"/>
    </source>
</evidence>
<evidence type="ECO:0000256" key="5">
    <source>
        <dbReference type="ARBA" id="ARBA00023159"/>
    </source>
</evidence>
<keyword evidence="3" id="KW-0805">Transcription regulation</keyword>
<dbReference type="PROSITE" id="PS50090">
    <property type="entry name" value="MYB_LIKE"/>
    <property type="match status" value="3"/>
</dbReference>
<feature type="domain" description="HTH myb-type" evidence="12">
    <location>
        <begin position="184"/>
        <end position="239"/>
    </location>
</feature>
<feature type="domain" description="Myb-like" evidence="11">
    <location>
        <begin position="184"/>
        <end position="235"/>
    </location>
</feature>
<dbReference type="FunFam" id="1.10.10.60:FF:000042">
    <property type="entry name" value="Transcriptional activator Myb isoform A"/>
    <property type="match status" value="1"/>
</dbReference>
<gene>
    <name evidence="13" type="ORF">GDO81_008193</name>
</gene>
<accession>A0AAV7CCT6</accession>
<keyword evidence="5" id="KW-0010">Activator</keyword>
<evidence type="ECO:0000256" key="7">
    <source>
        <dbReference type="ARBA" id="ARBA00023242"/>
    </source>
</evidence>
<keyword evidence="7" id="KW-0539">Nucleus</keyword>
<dbReference type="GO" id="GO:0000978">
    <property type="term" value="F:RNA polymerase II cis-regulatory region sequence-specific DNA binding"/>
    <property type="evidence" value="ECO:0007669"/>
    <property type="project" value="TreeGrafter"/>
</dbReference>
<dbReference type="FunFam" id="1.10.10.60:FF:000010">
    <property type="entry name" value="Transcriptional activator Myb isoform A"/>
    <property type="match status" value="1"/>
</dbReference>
<evidence type="ECO:0000256" key="1">
    <source>
        <dbReference type="ARBA" id="ARBA00004123"/>
    </source>
</evidence>
<evidence type="ECO:0000313" key="13">
    <source>
        <dbReference type="EMBL" id="KAG8582804.1"/>
    </source>
</evidence>
<dbReference type="EMBL" id="WNYA01000003">
    <property type="protein sequence ID" value="KAG8582804.1"/>
    <property type="molecule type" value="Genomic_DNA"/>
</dbReference>
<keyword evidence="4" id="KW-0238">DNA-binding</keyword>
<sequence>MTHNIWLFYYAQTFRFILTLLVERLPNVQFATHLTGEAGLNMQSNDPSARTVFLYLWKHKTVEPVQSISTAEENLLLTHPCPFYCDFSNVRKFDIFSYVMNATFYSTYSSEEEEDDLEMYEHDYDGLLSKGKRHLGKTRWTREEDEKLKKLVEQNGTEDWKVIASFLPNRTDVQCQHRWQKVLNPELIKGPWTKEEDQRVIELVQKYGPKRWSVIAKHLKGRIGKQCRERWHNHLNPEVKKTSWTEEEDRIIYEAHKRLGNRWAEIAKLLPGRTDNAIKNHWNSTMRRKVEQEGYLQESSKTNQLSPATNFPKSNHLLGFTTHTPPSSHISQSSHASVNNFSYYHIAEPQNAPYPVALHVNIVNVPQPATAVVQRSYTEEDPEKEKRIKELELLLMSTENELKGHHALPNPAEEYPVWHSTTIADNSRPHGDSAPVSCLGEPHNCTPSPPMDHGCLPEESASPARCFGVNVLIQMKNGPEYSETLQLIDSFLNTAVIHDDLDIQHPSLTSTPLCASHKATIGTPLHRDHTPRLQKENSILRTPALKRSILESSPRTPTPFKNALAAQEFKYGPLKLSHHTPSHLAEDLQEVIKQEADESGIVPELQEMEEPLLKKIKQEVESPSPPHKVSHFFSSVWEQENLTAQLFTQQHIMEDTPVSIQYR</sequence>
<reference evidence="13" key="1">
    <citation type="thesis" date="2020" institute="ProQuest LLC" country="789 East Eisenhower Parkway, Ann Arbor, MI, USA">
        <title>Comparative Genomics and Chromosome Evolution.</title>
        <authorList>
            <person name="Mudd A.B."/>
        </authorList>
    </citation>
    <scope>NUCLEOTIDE SEQUENCE</scope>
    <source>
        <strain evidence="13">237g6f4</strain>
        <tissue evidence="13">Blood</tissue>
    </source>
</reference>
<comment type="caution">
    <text evidence="13">The sequence shown here is derived from an EMBL/GenBank/DDBJ whole genome shotgun (WGS) entry which is preliminary data.</text>
</comment>
<feature type="domain" description="HTH myb-type" evidence="12">
    <location>
        <begin position="132"/>
        <end position="183"/>
    </location>
</feature>
<dbReference type="SMART" id="SM00717">
    <property type="entry name" value="SANT"/>
    <property type="match status" value="3"/>
</dbReference>
<evidence type="ECO:0000259" key="11">
    <source>
        <dbReference type="PROSITE" id="PS50090"/>
    </source>
</evidence>
<dbReference type="AlphaFoldDB" id="A0AAV7CCT6"/>
<comment type="function">
    <text evidence="8">Transcriptional activator; DNA-binding protein that specifically recognize the sequence 5'-YAAC[GT]G-3'. Plays an important role in the control of proliferation and differentiation of hematopoietic progenitor cells.</text>
</comment>
<evidence type="ECO:0000256" key="2">
    <source>
        <dbReference type="ARBA" id="ARBA00022737"/>
    </source>
</evidence>
<evidence type="ECO:0000259" key="12">
    <source>
        <dbReference type="PROSITE" id="PS51294"/>
    </source>
</evidence>
<feature type="domain" description="Myb-like" evidence="11">
    <location>
        <begin position="132"/>
        <end position="183"/>
    </location>
</feature>
<keyword evidence="14" id="KW-1185">Reference proteome</keyword>
<dbReference type="SUPFAM" id="SSF46689">
    <property type="entry name" value="Homeodomain-like"/>
    <property type="match status" value="2"/>
</dbReference>
<evidence type="ECO:0000256" key="9">
    <source>
        <dbReference type="ARBA" id="ARBA00093793"/>
    </source>
</evidence>
<dbReference type="GO" id="GO:0000981">
    <property type="term" value="F:DNA-binding transcription factor activity, RNA polymerase II-specific"/>
    <property type="evidence" value="ECO:0007669"/>
    <property type="project" value="TreeGrafter"/>
</dbReference>
<dbReference type="InterPro" id="IPR001005">
    <property type="entry name" value="SANT/Myb"/>
</dbReference>
<name>A0AAV7CCT6_ENGPU</name>
<feature type="signal peptide" evidence="10">
    <location>
        <begin position="1"/>
        <end position="19"/>
    </location>
</feature>
<keyword evidence="2" id="KW-0677">Repeat</keyword>